<comment type="caution">
    <text evidence="1">The sequence shown here is derived from an EMBL/GenBank/DDBJ whole genome shotgun (WGS) entry which is preliminary data.</text>
</comment>
<evidence type="ECO:0000313" key="2">
    <source>
        <dbReference type="Proteomes" id="UP001239111"/>
    </source>
</evidence>
<evidence type="ECO:0000313" key="1">
    <source>
        <dbReference type="EMBL" id="KAJ8687540.1"/>
    </source>
</evidence>
<proteinExistence type="predicted"/>
<name>A0ACC2Q0F0_9HYME</name>
<protein>
    <submittedName>
        <fullName evidence="1">Uncharacterized protein</fullName>
    </submittedName>
</protein>
<sequence length="169" mass="18827">MTLRSLPEGKENTLSQPRLTRPQGLLSTNSTPRSTPRSTPVRSLSPGVSRGRELKSLNLPKRLDPSSARRKPKVCPPKFYTIPHNRVAEEGETVRFQCAVAGHPQPWCTWDKDGQPVTSTSRITIKEKDDVKILEIAEVSLEDAGLYRVTLENDVGRTEATARLEIISE</sequence>
<keyword evidence="2" id="KW-1185">Reference proteome</keyword>
<accession>A0ACC2Q0F0</accession>
<reference evidence="1" key="1">
    <citation type="submission" date="2023-04" db="EMBL/GenBank/DDBJ databases">
        <title>A chromosome-level genome assembly of the parasitoid wasp Eretmocerus hayati.</title>
        <authorList>
            <person name="Zhong Y."/>
            <person name="Liu S."/>
            <person name="Liu Y."/>
        </authorList>
    </citation>
    <scope>NUCLEOTIDE SEQUENCE</scope>
    <source>
        <strain evidence="1">ZJU_SS_LIU_2023</strain>
    </source>
</reference>
<dbReference type="Proteomes" id="UP001239111">
    <property type="component" value="Chromosome 1"/>
</dbReference>
<gene>
    <name evidence="1" type="ORF">QAD02_023334</name>
</gene>
<dbReference type="EMBL" id="CM056741">
    <property type="protein sequence ID" value="KAJ8687540.1"/>
    <property type="molecule type" value="Genomic_DNA"/>
</dbReference>
<organism evidence="1 2">
    <name type="scientific">Eretmocerus hayati</name>
    <dbReference type="NCBI Taxonomy" id="131215"/>
    <lineage>
        <taxon>Eukaryota</taxon>
        <taxon>Metazoa</taxon>
        <taxon>Ecdysozoa</taxon>
        <taxon>Arthropoda</taxon>
        <taxon>Hexapoda</taxon>
        <taxon>Insecta</taxon>
        <taxon>Pterygota</taxon>
        <taxon>Neoptera</taxon>
        <taxon>Endopterygota</taxon>
        <taxon>Hymenoptera</taxon>
        <taxon>Apocrita</taxon>
        <taxon>Proctotrupomorpha</taxon>
        <taxon>Chalcidoidea</taxon>
        <taxon>Aphelinidae</taxon>
        <taxon>Aphelininae</taxon>
        <taxon>Eretmocerus</taxon>
    </lineage>
</organism>